<comment type="caution">
    <text evidence="1">The sequence shown here is derived from an EMBL/GenBank/DDBJ whole genome shotgun (WGS) entry which is preliminary data.</text>
</comment>
<gene>
    <name evidence="1" type="ORF">D9619_013710</name>
</gene>
<dbReference type="EMBL" id="JAACJJ010000047">
    <property type="protein sequence ID" value="KAF5313759.1"/>
    <property type="molecule type" value="Genomic_DNA"/>
</dbReference>
<reference evidence="1 2" key="1">
    <citation type="journal article" date="2020" name="ISME J.">
        <title>Uncovering the hidden diversity of litter-decomposition mechanisms in mushroom-forming fungi.</title>
        <authorList>
            <person name="Floudas D."/>
            <person name="Bentzer J."/>
            <person name="Ahren D."/>
            <person name="Johansson T."/>
            <person name="Persson P."/>
            <person name="Tunlid A."/>
        </authorList>
    </citation>
    <scope>NUCLEOTIDE SEQUENCE [LARGE SCALE GENOMIC DNA]</scope>
    <source>
        <strain evidence="1 2">CBS 101986</strain>
    </source>
</reference>
<sequence>MTLDVSMLALELGPMRTFGCYPSPSFSSFDPTSNLFPARPYTDEQQLLRPRNRNKEHLTRTGQQQRDITLLYPTC</sequence>
<accession>A0A8H5AZ86</accession>
<protein>
    <submittedName>
        <fullName evidence="1">Uncharacterized protein</fullName>
    </submittedName>
</protein>
<dbReference type="AlphaFoldDB" id="A0A8H5AZ86"/>
<name>A0A8H5AZ86_9AGAR</name>
<dbReference type="Proteomes" id="UP000567179">
    <property type="component" value="Unassembled WGS sequence"/>
</dbReference>
<evidence type="ECO:0000313" key="2">
    <source>
        <dbReference type="Proteomes" id="UP000567179"/>
    </source>
</evidence>
<keyword evidence="2" id="KW-1185">Reference proteome</keyword>
<organism evidence="1 2">
    <name type="scientific">Psilocybe cf. subviscida</name>
    <dbReference type="NCBI Taxonomy" id="2480587"/>
    <lineage>
        <taxon>Eukaryota</taxon>
        <taxon>Fungi</taxon>
        <taxon>Dikarya</taxon>
        <taxon>Basidiomycota</taxon>
        <taxon>Agaricomycotina</taxon>
        <taxon>Agaricomycetes</taxon>
        <taxon>Agaricomycetidae</taxon>
        <taxon>Agaricales</taxon>
        <taxon>Agaricineae</taxon>
        <taxon>Strophariaceae</taxon>
        <taxon>Psilocybe</taxon>
    </lineage>
</organism>
<evidence type="ECO:0000313" key="1">
    <source>
        <dbReference type="EMBL" id="KAF5313759.1"/>
    </source>
</evidence>
<proteinExistence type="predicted"/>